<dbReference type="InterPro" id="IPR050979">
    <property type="entry name" value="LD-transpeptidase"/>
</dbReference>
<dbReference type="RefSeq" id="WP_210061757.1">
    <property type="nucleotide sequence ID" value="NZ_JAGGLJ010000017.1"/>
</dbReference>
<keyword evidence="7" id="KW-1133">Transmembrane helix</keyword>
<dbReference type="PROSITE" id="PS52029">
    <property type="entry name" value="LD_TPASE"/>
    <property type="match status" value="1"/>
</dbReference>
<feature type="transmembrane region" description="Helical" evidence="7">
    <location>
        <begin position="7"/>
        <end position="28"/>
    </location>
</feature>
<evidence type="ECO:0000259" key="8">
    <source>
        <dbReference type="PROSITE" id="PS52029"/>
    </source>
</evidence>
<feature type="domain" description="L,D-TPase catalytic" evidence="8">
    <location>
        <begin position="330"/>
        <end position="450"/>
    </location>
</feature>
<gene>
    <name evidence="9" type="ORF">J2Z71_001529</name>
</gene>
<dbReference type="InterPro" id="IPR038054">
    <property type="entry name" value="LD_TPept-like_central_sf"/>
</dbReference>
<dbReference type="Pfam" id="PF03734">
    <property type="entry name" value="YkuD"/>
    <property type="match status" value="1"/>
</dbReference>
<dbReference type="EMBL" id="JAGGLJ010000017">
    <property type="protein sequence ID" value="MBP2025977.1"/>
    <property type="molecule type" value="Genomic_DNA"/>
</dbReference>
<dbReference type="Proteomes" id="UP001519306">
    <property type="component" value="Unassembled WGS sequence"/>
</dbReference>
<keyword evidence="7" id="KW-0472">Membrane</keyword>
<evidence type="ECO:0000256" key="6">
    <source>
        <dbReference type="PROSITE-ProRule" id="PRU01373"/>
    </source>
</evidence>
<feature type="active site" description="Proton donor/acceptor" evidence="6">
    <location>
        <position position="405"/>
    </location>
</feature>
<organism evidence="9 10">
    <name type="scientific">Peptoniphilus stercorisuis</name>
    <dbReference type="NCBI Taxonomy" id="1436965"/>
    <lineage>
        <taxon>Bacteria</taxon>
        <taxon>Bacillati</taxon>
        <taxon>Bacillota</taxon>
        <taxon>Tissierellia</taxon>
        <taxon>Tissierellales</taxon>
        <taxon>Peptoniphilaceae</taxon>
        <taxon>Peptoniphilus</taxon>
    </lineage>
</organism>
<dbReference type="Gene3D" id="3.10.20.800">
    <property type="match status" value="1"/>
</dbReference>
<proteinExistence type="predicted"/>
<keyword evidence="9" id="KW-0449">Lipoprotein</keyword>
<keyword evidence="7" id="KW-0812">Transmembrane</keyword>
<keyword evidence="2" id="KW-0808">Transferase</keyword>
<dbReference type="SUPFAM" id="SSF141523">
    <property type="entry name" value="L,D-transpeptidase catalytic domain-like"/>
    <property type="match status" value="1"/>
</dbReference>
<evidence type="ECO:0000256" key="1">
    <source>
        <dbReference type="ARBA" id="ARBA00004752"/>
    </source>
</evidence>
<name>A0ABS4KDY0_9FIRM</name>
<keyword evidence="3 6" id="KW-0133">Cell shape</keyword>
<comment type="caution">
    <text evidence="9">The sequence shown here is derived from an EMBL/GenBank/DDBJ whole genome shotgun (WGS) entry which is preliminary data.</text>
</comment>
<keyword evidence="5 6" id="KW-0961">Cell wall biogenesis/degradation</keyword>
<dbReference type="Pfam" id="PF12229">
    <property type="entry name" value="PG_binding_4"/>
    <property type="match status" value="2"/>
</dbReference>
<dbReference type="CDD" id="cd16913">
    <property type="entry name" value="YkuD_like"/>
    <property type="match status" value="1"/>
</dbReference>
<reference evidence="9 10" key="1">
    <citation type="submission" date="2021-03" db="EMBL/GenBank/DDBJ databases">
        <title>Genomic Encyclopedia of Type Strains, Phase IV (KMG-IV): sequencing the most valuable type-strain genomes for metagenomic binning, comparative biology and taxonomic classification.</title>
        <authorList>
            <person name="Goeker M."/>
        </authorList>
    </citation>
    <scope>NUCLEOTIDE SEQUENCE [LARGE SCALE GENOMIC DNA]</scope>
    <source>
        <strain evidence="9 10">DSM 27563</strain>
    </source>
</reference>
<feature type="active site" description="Nucleophile" evidence="6">
    <location>
        <position position="426"/>
    </location>
</feature>
<protein>
    <submittedName>
        <fullName evidence="9">Lipoprotein-anchoring transpeptidase ErfK/SrfK</fullName>
    </submittedName>
</protein>
<dbReference type="InterPro" id="IPR005490">
    <property type="entry name" value="LD_TPept_cat_dom"/>
</dbReference>
<evidence type="ECO:0000313" key="9">
    <source>
        <dbReference type="EMBL" id="MBP2025977.1"/>
    </source>
</evidence>
<dbReference type="InterPro" id="IPR022029">
    <property type="entry name" value="YoaR-like_PG-bd"/>
</dbReference>
<keyword evidence="4 6" id="KW-0573">Peptidoglycan synthesis</keyword>
<dbReference type="SUPFAM" id="SSF143985">
    <property type="entry name" value="L,D-transpeptidase pre-catalytic domain-like"/>
    <property type="match status" value="1"/>
</dbReference>
<dbReference type="PANTHER" id="PTHR30582:SF33">
    <property type="entry name" value="EXPORTED PROTEIN"/>
    <property type="match status" value="1"/>
</dbReference>
<dbReference type="PANTHER" id="PTHR30582">
    <property type="entry name" value="L,D-TRANSPEPTIDASE"/>
    <property type="match status" value="1"/>
</dbReference>
<evidence type="ECO:0000256" key="2">
    <source>
        <dbReference type="ARBA" id="ARBA00022679"/>
    </source>
</evidence>
<keyword evidence="10" id="KW-1185">Reference proteome</keyword>
<dbReference type="InterPro" id="IPR038063">
    <property type="entry name" value="Transpep_catalytic_dom"/>
</dbReference>
<evidence type="ECO:0000256" key="4">
    <source>
        <dbReference type="ARBA" id="ARBA00022984"/>
    </source>
</evidence>
<comment type="pathway">
    <text evidence="1 6">Cell wall biogenesis; peptidoglycan biosynthesis.</text>
</comment>
<evidence type="ECO:0000256" key="5">
    <source>
        <dbReference type="ARBA" id="ARBA00023316"/>
    </source>
</evidence>
<accession>A0ABS4KDY0</accession>
<dbReference type="Gene3D" id="2.40.440.10">
    <property type="entry name" value="L,D-transpeptidase catalytic domain-like"/>
    <property type="match status" value="1"/>
</dbReference>
<sequence length="462" mass="53894">MKKALRFSVVFILAILILVYISGIYIFGRVFLPNTYVNDLDVSLTKTSDLHKTYNNSYKNFELEIIKRDGSEKIKSSSFDYKDELDEKSYVEQNPFYWFVSFLVPKHYNLEHNISIDKDKFNNVIENLELWKDEVIEPQDAKIVYKNNKFEIEEEIKGNKLNKEKLVEKILDYIDESKKKLNLEEEEIYYSPVLTSKDPEIIEKAKRMNELNSFTITYDFDDRKEVLQNEELLSLYMENENKDLVPNIEKAREYILSLSKKYDTFKKTRTFQTTDKGIAEIQGGIYGWSTDIEKSTEELVKALEGTKTVEIKPQYKLDAQSRKVNDIGNSYVEIDIARQHMWIYRDGNLVLETDIVTGNPNKGNGTPTGVGKIWSRERDRYLSGEGYKSHVNYWLPFNWSGCGIHDSSWRSDYGKNIYLSRGSHGCVNTPPSLMPKFYENTFHGMPVVVYDSNTQIISSENK</sequence>
<evidence type="ECO:0000256" key="7">
    <source>
        <dbReference type="SAM" id="Phobius"/>
    </source>
</evidence>
<evidence type="ECO:0000313" key="10">
    <source>
        <dbReference type="Proteomes" id="UP001519306"/>
    </source>
</evidence>
<evidence type="ECO:0000256" key="3">
    <source>
        <dbReference type="ARBA" id="ARBA00022960"/>
    </source>
</evidence>